<keyword evidence="2" id="KW-1185">Reference proteome</keyword>
<reference evidence="1 2" key="1">
    <citation type="submission" date="2020-03" db="EMBL/GenBank/DDBJ databases">
        <title>Whole genome sequencing of clinical and environmental type strains of Ochrobactrum.</title>
        <authorList>
            <person name="Dharne M."/>
        </authorList>
    </citation>
    <scope>NUCLEOTIDE SEQUENCE [LARGE SCALE GENOMIC DNA]</scope>
    <source>
        <strain evidence="1 2">DSM 22292</strain>
    </source>
</reference>
<dbReference type="EMBL" id="JAAVLR010000001">
    <property type="protein sequence ID" value="NKC27771.1"/>
    <property type="molecule type" value="Genomic_DNA"/>
</dbReference>
<proteinExistence type="predicted"/>
<gene>
    <name evidence="1" type="ORF">HED52_03505</name>
</gene>
<comment type="caution">
    <text evidence="1">The sequence shown here is derived from an EMBL/GenBank/DDBJ whole genome shotgun (WGS) entry which is preliminary data.</text>
</comment>
<name>A0ABX1DS73_9HYPH</name>
<accession>A0ABX1DS73</accession>
<sequence length="151" mass="16765">MYRLNAAFGKLAPKVLEILEEQLDLIDSQSTHVDDDDFAVDIDADDTTKDYTAIIEALRDETSKDDVIETLIDACETVLELDKGQKNEQAALRALSQINSKITGVDVSYAGAKTLPAMLKQIETIRNSLDRIERAVAKRQEIGRANVRAED</sequence>
<protein>
    <submittedName>
        <fullName evidence="1">Uncharacterized protein</fullName>
    </submittedName>
</protein>
<organism evidence="1 2">
    <name type="scientific">Brucella ciceri</name>
    <dbReference type="NCBI Taxonomy" id="391287"/>
    <lineage>
        <taxon>Bacteria</taxon>
        <taxon>Pseudomonadati</taxon>
        <taxon>Pseudomonadota</taxon>
        <taxon>Alphaproteobacteria</taxon>
        <taxon>Hyphomicrobiales</taxon>
        <taxon>Brucellaceae</taxon>
        <taxon>Brucella/Ochrobactrum group</taxon>
        <taxon>Brucella</taxon>
    </lineage>
</organism>
<dbReference type="Proteomes" id="UP000568486">
    <property type="component" value="Unassembled WGS sequence"/>
</dbReference>
<evidence type="ECO:0000313" key="1">
    <source>
        <dbReference type="EMBL" id="NKC27771.1"/>
    </source>
</evidence>
<evidence type="ECO:0000313" key="2">
    <source>
        <dbReference type="Proteomes" id="UP000568486"/>
    </source>
</evidence>